<dbReference type="PANTHER" id="PTHR21110:SF0">
    <property type="entry name" value="PHOSPHOPENTOMUTASE"/>
    <property type="match status" value="1"/>
</dbReference>
<feature type="binding site" evidence="6">
    <location>
        <position position="15"/>
    </location>
    <ligand>
        <name>Mn(2+)</name>
        <dbReference type="ChEBI" id="CHEBI:29035"/>
        <label>1</label>
    </ligand>
</feature>
<comment type="cofactor">
    <cofactor evidence="6">
        <name>Mn(2+)</name>
        <dbReference type="ChEBI" id="CHEBI:29035"/>
    </cofactor>
    <text evidence="6">Binds 2 manganese ions.</text>
</comment>
<evidence type="ECO:0000256" key="6">
    <source>
        <dbReference type="HAMAP-Rule" id="MF_00740"/>
    </source>
</evidence>
<dbReference type="GO" id="GO:0009117">
    <property type="term" value="P:nucleotide metabolic process"/>
    <property type="evidence" value="ECO:0007669"/>
    <property type="project" value="UniProtKB-UniRule"/>
</dbReference>
<feature type="binding site" evidence="6">
    <location>
        <position position="290"/>
    </location>
    <ligand>
        <name>Mn(2+)</name>
        <dbReference type="ChEBI" id="CHEBI:29035"/>
        <label>2</label>
    </ligand>
</feature>
<comment type="pathway">
    <text evidence="6">Carbohydrate degradation; 2-deoxy-D-ribose 1-phosphate degradation; D-glyceraldehyde 3-phosphate and acetaldehyde from 2-deoxy-alpha-D-ribose 1-phosphate: step 1/2.</text>
</comment>
<dbReference type="SUPFAM" id="SSF143856">
    <property type="entry name" value="DeoB insert domain-like"/>
    <property type="match status" value="1"/>
</dbReference>
<evidence type="ECO:0000256" key="3">
    <source>
        <dbReference type="ARBA" id="ARBA00022723"/>
    </source>
</evidence>
<dbReference type="Gene3D" id="3.40.720.10">
    <property type="entry name" value="Alkaline Phosphatase, subunit A"/>
    <property type="match status" value="1"/>
</dbReference>
<dbReference type="NCBIfam" id="TIGR01696">
    <property type="entry name" value="deoB"/>
    <property type="match status" value="1"/>
</dbReference>
<organism evidence="9 10">
    <name type="scientific">Intestinibaculum porci</name>
    <dbReference type="NCBI Taxonomy" id="2487118"/>
    <lineage>
        <taxon>Bacteria</taxon>
        <taxon>Bacillati</taxon>
        <taxon>Bacillota</taxon>
        <taxon>Erysipelotrichia</taxon>
        <taxon>Erysipelotrichales</taxon>
        <taxon>Erysipelotrichaceae</taxon>
        <taxon>Intestinibaculum</taxon>
    </lineage>
</organism>
<dbReference type="Gene3D" id="3.30.70.1250">
    <property type="entry name" value="Phosphopentomutase"/>
    <property type="match status" value="1"/>
</dbReference>
<dbReference type="FunFam" id="3.30.70.1250:FF:000001">
    <property type="entry name" value="Phosphopentomutase"/>
    <property type="match status" value="1"/>
</dbReference>
<dbReference type="RefSeq" id="WP_125119464.1">
    <property type="nucleotide sequence ID" value="NZ_AP019309.1"/>
</dbReference>
<dbReference type="AlphaFoldDB" id="A0A3G9JKW8"/>
<dbReference type="PIRSF" id="PIRSF001491">
    <property type="entry name" value="Ppentomutase"/>
    <property type="match status" value="1"/>
</dbReference>
<reference evidence="9 10" key="1">
    <citation type="submission" date="2018-11" db="EMBL/GenBank/DDBJ databases">
        <title>Novel Erysipelotrichaceae bacterium isolated from small intestine of a swine.</title>
        <authorList>
            <person name="Kim J.S."/>
            <person name="Choe H."/>
            <person name="Lee Y.R."/>
            <person name="Kim K.M."/>
            <person name="Park D.S."/>
        </authorList>
    </citation>
    <scope>NUCLEOTIDE SEQUENCE [LARGE SCALE GENOMIC DNA]</scope>
    <source>
        <strain evidence="9 10">SG0102</strain>
    </source>
</reference>
<dbReference type="GO" id="GO:0030145">
    <property type="term" value="F:manganese ion binding"/>
    <property type="evidence" value="ECO:0007669"/>
    <property type="project" value="UniProtKB-UniRule"/>
</dbReference>
<protein>
    <recommendedName>
        <fullName evidence="6 7">Phosphopentomutase</fullName>
        <ecNumber evidence="6 7">5.4.2.7</ecNumber>
    </recommendedName>
    <alternativeName>
        <fullName evidence="6">Phosphodeoxyribomutase</fullName>
    </alternativeName>
</protein>
<dbReference type="Pfam" id="PF01676">
    <property type="entry name" value="Metalloenzyme"/>
    <property type="match status" value="1"/>
</dbReference>
<comment type="similarity">
    <text evidence="1 6">Belongs to the phosphopentomutase family.</text>
</comment>
<keyword evidence="10" id="KW-1185">Reference proteome</keyword>
<dbReference type="HAMAP" id="MF_00740">
    <property type="entry name" value="Phosphopentomut"/>
    <property type="match status" value="1"/>
</dbReference>
<feature type="binding site" evidence="6">
    <location>
        <position position="343"/>
    </location>
    <ligand>
        <name>Mn(2+)</name>
        <dbReference type="ChEBI" id="CHEBI:29035"/>
        <label>2</label>
    </ligand>
</feature>
<evidence type="ECO:0000259" key="8">
    <source>
        <dbReference type="Pfam" id="PF01676"/>
    </source>
</evidence>
<evidence type="ECO:0000313" key="10">
    <source>
        <dbReference type="Proteomes" id="UP000268059"/>
    </source>
</evidence>
<comment type="subcellular location">
    <subcellularLocation>
        <location evidence="6">Cytoplasm</location>
    </subcellularLocation>
</comment>
<dbReference type="GO" id="GO:0043094">
    <property type="term" value="P:metabolic compound salvage"/>
    <property type="evidence" value="ECO:0007669"/>
    <property type="project" value="UniProtKB-UniRule"/>
</dbReference>
<feature type="binding site" evidence="6">
    <location>
        <position position="331"/>
    </location>
    <ligand>
        <name>Mn(2+)</name>
        <dbReference type="ChEBI" id="CHEBI:29035"/>
        <label>1</label>
    </ligand>
</feature>
<keyword evidence="4 6" id="KW-0464">Manganese</keyword>
<comment type="catalytic activity">
    <reaction evidence="6">
        <text>2-deoxy-alpha-D-ribose 1-phosphate = 2-deoxy-D-ribose 5-phosphate</text>
        <dbReference type="Rhea" id="RHEA:27658"/>
        <dbReference type="ChEBI" id="CHEBI:57259"/>
        <dbReference type="ChEBI" id="CHEBI:62877"/>
        <dbReference type="EC" id="5.4.2.7"/>
    </reaction>
</comment>
<dbReference type="GO" id="GO:0005829">
    <property type="term" value="C:cytosol"/>
    <property type="evidence" value="ECO:0007669"/>
    <property type="project" value="TreeGrafter"/>
</dbReference>
<dbReference type="PANTHER" id="PTHR21110">
    <property type="entry name" value="PHOSPHOPENTOMUTASE"/>
    <property type="match status" value="1"/>
</dbReference>
<evidence type="ECO:0000256" key="5">
    <source>
        <dbReference type="ARBA" id="ARBA00023235"/>
    </source>
</evidence>
<dbReference type="GO" id="GO:0006015">
    <property type="term" value="P:5-phosphoribose 1-diphosphate biosynthetic process"/>
    <property type="evidence" value="ECO:0007669"/>
    <property type="project" value="UniProtKB-UniPathway"/>
</dbReference>
<feature type="domain" description="Metalloenzyme" evidence="8">
    <location>
        <begin position="7"/>
        <end position="383"/>
    </location>
</feature>
<dbReference type="InterPro" id="IPR017850">
    <property type="entry name" value="Alkaline_phosphatase_core_sf"/>
</dbReference>
<dbReference type="SUPFAM" id="SSF53649">
    <property type="entry name" value="Alkaline phosphatase-like"/>
    <property type="match status" value="1"/>
</dbReference>
<sequence>MSNELYKRIFVIVCDSMGIGNAEDAAKFGDEGANTIKHIAEAKNGLDVENLEGLGLGNLGDFKGIHPIKAQLGTTAALREVSNGKDTMTGHWEMMGLKVEKPFKTFTDTGFPEEFIHLFEEKTGRKCVGNYAESGTVILDKYGEHQIATGDWIVYTSADSVFQIAANEDVIPLEELYKACEIARELLMRDEWKVGRVIARPYVGTHKGAFKRTANRHDYALEPFGDTVLDTLKAGSFDVVGVGKIPDIFVNKGITKGIHTVSNEDGMNKTIELAKGSQHGLVFVNLVDFDAVYGHRRNAIGYGDAIEAFDRQLQDLMAAINEDDLIMITADHGNDPTWKGTDHTREHVPLIMYSKTLKRPKNLGLLESYAVIGATIADNFNVENPGIGYSLLKELERD</sequence>
<dbReference type="InterPro" id="IPR024052">
    <property type="entry name" value="Phosphopentomutase_DeoB_cap_sf"/>
</dbReference>
<dbReference type="InterPro" id="IPR010045">
    <property type="entry name" value="DeoB"/>
</dbReference>
<name>A0A3G9JKW8_9FIRM</name>
<dbReference type="EMBL" id="AP019309">
    <property type="protein sequence ID" value="BBH26621.1"/>
    <property type="molecule type" value="Genomic_DNA"/>
</dbReference>
<comment type="function">
    <text evidence="6">Isomerase that catalyzes the conversion of deoxy-ribose 1-phosphate (dRib-1-P) and ribose 1-phosphate (Rib-1-P) to deoxy-ribose 5-phosphate (dRib-5-P) and ribose 5-phosphate (Rib-5-P), respectively.</text>
</comment>
<dbReference type="InParanoid" id="A0A3G9JKW8"/>
<comment type="catalytic activity">
    <reaction evidence="6">
        <text>alpha-D-ribose 1-phosphate = D-ribose 5-phosphate</text>
        <dbReference type="Rhea" id="RHEA:18793"/>
        <dbReference type="ChEBI" id="CHEBI:57720"/>
        <dbReference type="ChEBI" id="CHEBI:78346"/>
        <dbReference type="EC" id="5.4.2.7"/>
    </reaction>
</comment>
<dbReference type="UniPathway" id="UPA00087">
    <property type="reaction ID" value="UER00173"/>
</dbReference>
<dbReference type="CDD" id="cd16009">
    <property type="entry name" value="PPM"/>
    <property type="match status" value="1"/>
</dbReference>
<keyword evidence="5 6" id="KW-0413">Isomerase</keyword>
<feature type="binding site" evidence="6">
    <location>
        <position position="295"/>
    </location>
    <ligand>
        <name>Mn(2+)</name>
        <dbReference type="ChEBI" id="CHEBI:29035"/>
        <label>2</label>
    </ligand>
</feature>
<accession>A0A3G9JKW8</accession>
<evidence type="ECO:0000256" key="2">
    <source>
        <dbReference type="ARBA" id="ARBA00022490"/>
    </source>
</evidence>
<dbReference type="GO" id="GO:0006018">
    <property type="term" value="P:2-deoxyribose 1-phosphate catabolic process"/>
    <property type="evidence" value="ECO:0007669"/>
    <property type="project" value="UniProtKB-UniRule"/>
</dbReference>
<evidence type="ECO:0000256" key="7">
    <source>
        <dbReference type="NCBIfam" id="TIGR01696"/>
    </source>
</evidence>
<evidence type="ECO:0000256" key="1">
    <source>
        <dbReference type="ARBA" id="ARBA00010373"/>
    </source>
</evidence>
<dbReference type="GO" id="GO:0008973">
    <property type="term" value="F:phosphopentomutase activity"/>
    <property type="evidence" value="ECO:0007669"/>
    <property type="project" value="UniProtKB-UniRule"/>
</dbReference>
<dbReference type="NCBIfam" id="NF003766">
    <property type="entry name" value="PRK05362.1"/>
    <property type="match status" value="1"/>
</dbReference>
<keyword evidence="3 6" id="KW-0479">Metal-binding</keyword>
<dbReference type="Proteomes" id="UP000268059">
    <property type="component" value="Chromosome"/>
</dbReference>
<dbReference type="FunCoup" id="A0A3G9JKW8">
    <property type="interactions" value="51"/>
</dbReference>
<dbReference type="InterPro" id="IPR006124">
    <property type="entry name" value="Metalloenzyme"/>
</dbReference>
<evidence type="ECO:0000313" key="9">
    <source>
        <dbReference type="EMBL" id="BBH26621.1"/>
    </source>
</evidence>
<dbReference type="GO" id="GO:0000287">
    <property type="term" value="F:magnesium ion binding"/>
    <property type="evidence" value="ECO:0007669"/>
    <property type="project" value="UniProtKB-UniRule"/>
</dbReference>
<evidence type="ECO:0000256" key="4">
    <source>
        <dbReference type="ARBA" id="ARBA00023211"/>
    </source>
</evidence>
<gene>
    <name evidence="6 9" type="primary">deoB</name>
    <name evidence="9" type="ORF">SG0102_15550</name>
</gene>
<proteinExistence type="inferred from homology"/>
<dbReference type="KEGG" id="ebm:SG0102_15550"/>
<feature type="binding site" evidence="6">
    <location>
        <position position="332"/>
    </location>
    <ligand>
        <name>Mn(2+)</name>
        <dbReference type="ChEBI" id="CHEBI:29035"/>
        <label>1</label>
    </ligand>
</feature>
<dbReference type="OrthoDB" id="9769930at2"/>
<keyword evidence="2 6" id="KW-0963">Cytoplasm</keyword>
<dbReference type="EC" id="5.4.2.7" evidence="6 7"/>